<dbReference type="PANTHER" id="PTHR21621">
    <property type="entry name" value="RIBOSOMAL PROTEIN S6 MODIFICATION PROTEIN"/>
    <property type="match status" value="1"/>
</dbReference>
<keyword evidence="1" id="KW-0547">Nucleotide-binding</keyword>
<dbReference type="Gene3D" id="3.40.50.20">
    <property type="match status" value="1"/>
</dbReference>
<evidence type="ECO:0000259" key="2">
    <source>
        <dbReference type="PROSITE" id="PS50975"/>
    </source>
</evidence>
<gene>
    <name evidence="3" type="ORF">ACFOGI_07140</name>
</gene>
<proteinExistence type="predicted"/>
<dbReference type="EMBL" id="JBHRSA010000031">
    <property type="protein sequence ID" value="MFC3040024.1"/>
    <property type="molecule type" value="Genomic_DNA"/>
</dbReference>
<protein>
    <submittedName>
        <fullName evidence="3">RimK family alpha-L-glutamate ligase</fullName>
    </submittedName>
</protein>
<reference evidence="4" key="1">
    <citation type="journal article" date="2019" name="Int. J. Syst. Evol. Microbiol.">
        <title>The Global Catalogue of Microorganisms (GCM) 10K type strain sequencing project: providing services to taxonomists for standard genome sequencing and annotation.</title>
        <authorList>
            <consortium name="The Broad Institute Genomics Platform"/>
            <consortium name="The Broad Institute Genome Sequencing Center for Infectious Disease"/>
            <person name="Wu L."/>
            <person name="Ma J."/>
        </authorList>
    </citation>
    <scope>NUCLEOTIDE SEQUENCE [LARGE SCALE GENOMIC DNA]</scope>
    <source>
        <strain evidence="4">KCTC 13128</strain>
    </source>
</reference>
<dbReference type="PANTHER" id="PTHR21621:SF0">
    <property type="entry name" value="BETA-CITRYLGLUTAMATE SYNTHASE B-RELATED"/>
    <property type="match status" value="1"/>
</dbReference>
<keyword evidence="3" id="KW-0436">Ligase</keyword>
<dbReference type="PROSITE" id="PS50975">
    <property type="entry name" value="ATP_GRASP"/>
    <property type="match status" value="1"/>
</dbReference>
<evidence type="ECO:0000313" key="3">
    <source>
        <dbReference type="EMBL" id="MFC3040024.1"/>
    </source>
</evidence>
<feature type="domain" description="ATP-grasp" evidence="2">
    <location>
        <begin position="103"/>
        <end position="280"/>
    </location>
</feature>
<keyword evidence="4" id="KW-1185">Reference proteome</keyword>
<dbReference type="Gene3D" id="3.30.470.20">
    <property type="entry name" value="ATP-grasp fold, B domain"/>
    <property type="match status" value="1"/>
</dbReference>
<dbReference type="GO" id="GO:0016874">
    <property type="term" value="F:ligase activity"/>
    <property type="evidence" value="ECO:0007669"/>
    <property type="project" value="UniProtKB-KW"/>
</dbReference>
<dbReference type="SUPFAM" id="SSF56059">
    <property type="entry name" value="Glutathione synthetase ATP-binding domain-like"/>
    <property type="match status" value="1"/>
</dbReference>
<comment type="caution">
    <text evidence="3">The sequence shown here is derived from an EMBL/GenBank/DDBJ whole genome shotgun (WGS) entry which is preliminary data.</text>
</comment>
<dbReference type="Pfam" id="PF08443">
    <property type="entry name" value="RimK"/>
    <property type="match status" value="1"/>
</dbReference>
<dbReference type="RefSeq" id="WP_390270616.1">
    <property type="nucleotide sequence ID" value="NZ_JBHRSA010000031.1"/>
</dbReference>
<sequence length="283" mass="32484">MKRGWLIYRKEDAVRNQDYIDWMKEEAILQGLSLELLYREELDIGITHGSYGIWRNGCRLELPDFAINRTVDPFFSFHMENMQIQVFNSSEISRICNDKALTYQYIQQMGIPVIDSLFYQKKDLPIAPPLPLPVVVKETGGRGGENVHLIHNQKDWEMAMQKLSQTSIIVQSADVQLGKDLRVFVVGQEVVAAVLRKNNHDFRANYKLGGNASLYQLTEKESAAVQKIIRRFPFGMVGIDFLIGKQGNLLFNEIEDAVGSRTLSKVEGPNIVQRYMKFIRQKL</sequence>
<evidence type="ECO:0000256" key="1">
    <source>
        <dbReference type="PROSITE-ProRule" id="PRU00409"/>
    </source>
</evidence>
<accession>A0ABV7CU82</accession>
<organism evidence="3 4">
    <name type="scientific">Virgibacillus xinjiangensis</name>
    <dbReference type="NCBI Taxonomy" id="393090"/>
    <lineage>
        <taxon>Bacteria</taxon>
        <taxon>Bacillati</taxon>
        <taxon>Bacillota</taxon>
        <taxon>Bacilli</taxon>
        <taxon>Bacillales</taxon>
        <taxon>Bacillaceae</taxon>
        <taxon>Virgibacillus</taxon>
    </lineage>
</organism>
<dbReference type="Proteomes" id="UP001595279">
    <property type="component" value="Unassembled WGS sequence"/>
</dbReference>
<dbReference type="InterPro" id="IPR013651">
    <property type="entry name" value="ATP-grasp_RimK-type"/>
</dbReference>
<keyword evidence="1" id="KW-0067">ATP-binding</keyword>
<dbReference type="InterPro" id="IPR011761">
    <property type="entry name" value="ATP-grasp"/>
</dbReference>
<name>A0ABV7CU82_9BACI</name>
<evidence type="ECO:0000313" key="4">
    <source>
        <dbReference type="Proteomes" id="UP001595279"/>
    </source>
</evidence>